<gene>
    <name evidence="2" type="ORF">SAMN06265182_1001</name>
</gene>
<dbReference type="OrthoDB" id="9813502at2"/>
<dbReference type="NCBIfam" id="TIGR01641">
    <property type="entry name" value="phageSPP1_gp7"/>
    <property type="match status" value="1"/>
</dbReference>
<dbReference type="InterPro" id="IPR006528">
    <property type="entry name" value="Phage_head_morphogenesis_dom"/>
</dbReference>
<dbReference type="Pfam" id="PF04233">
    <property type="entry name" value="Phage_Mu_F"/>
    <property type="match status" value="1"/>
</dbReference>
<name>A0A285NE38_9AQUI</name>
<sequence length="444" mass="51749">MKFEEAIDHLKSMIPMKKEEFNKLSAHLKYRAFTIAKVSSEDLINKVKQIYTKTLEEGKTKQETLQEVHKILPNLTANHLSIHYNNNVMIAYNAGRIKHFKDNKAVQYLIYNAILDGHTTNLCRKLHGTVKPKDDSFWDKFYPPNHHNCRSIVYPVHKSQLGKKISYVKADEETGKLQKEEIKIKPSKLNPKEILKDKILSQEFQFRGNPEKAIYEIPDSLIDRAIKYGIIEDLIKTAKDYFCKIKLSTEDECEENIKRIFIKSKESFEDFIQEVLSANFKPKGRLKPIGWLSKDLRELIKQKGLNPKTPLIVINDKRIIHSIRDIKAVKGASLSIEELKKLPDILENPEAVIFDKIHQNIIYVSSSIEEPKKNKIVVEVNYKLKKLKKLIKQEPEFKDILEVYQELENVDNINVVKTMGKLKKEDLIQHIKSREYEVLKGKIH</sequence>
<evidence type="ECO:0000313" key="3">
    <source>
        <dbReference type="Proteomes" id="UP000219036"/>
    </source>
</evidence>
<evidence type="ECO:0000259" key="1">
    <source>
        <dbReference type="Pfam" id="PF04233"/>
    </source>
</evidence>
<dbReference type="RefSeq" id="WP_097000178.1">
    <property type="nucleotide sequence ID" value="NZ_OBEI01000003.1"/>
</dbReference>
<accession>A0A285NE38</accession>
<organism evidence="2 3">
    <name type="scientific">Persephonella hydrogeniphila</name>
    <dbReference type="NCBI Taxonomy" id="198703"/>
    <lineage>
        <taxon>Bacteria</taxon>
        <taxon>Pseudomonadati</taxon>
        <taxon>Aquificota</taxon>
        <taxon>Aquificia</taxon>
        <taxon>Aquificales</taxon>
        <taxon>Hydrogenothermaceae</taxon>
        <taxon>Persephonella</taxon>
    </lineage>
</organism>
<dbReference type="Proteomes" id="UP000219036">
    <property type="component" value="Unassembled WGS sequence"/>
</dbReference>
<reference evidence="3" key="1">
    <citation type="submission" date="2017-09" db="EMBL/GenBank/DDBJ databases">
        <authorList>
            <person name="Varghese N."/>
            <person name="Submissions S."/>
        </authorList>
    </citation>
    <scope>NUCLEOTIDE SEQUENCE [LARGE SCALE GENOMIC DNA]</scope>
    <source>
        <strain evidence="3">DSM 15103</strain>
    </source>
</reference>
<evidence type="ECO:0000313" key="2">
    <source>
        <dbReference type="EMBL" id="SNZ07754.1"/>
    </source>
</evidence>
<proteinExistence type="predicted"/>
<feature type="domain" description="Phage head morphogenesis" evidence="1">
    <location>
        <begin position="45"/>
        <end position="151"/>
    </location>
</feature>
<dbReference type="EMBL" id="OBEI01000003">
    <property type="protein sequence ID" value="SNZ07754.1"/>
    <property type="molecule type" value="Genomic_DNA"/>
</dbReference>
<dbReference type="AlphaFoldDB" id="A0A285NE38"/>
<keyword evidence="3" id="KW-1185">Reference proteome</keyword>
<protein>
    <submittedName>
        <fullName evidence="2">Phage putative head morphogenesis protein, SPP1 gp7 family</fullName>
    </submittedName>
</protein>